<dbReference type="Gene3D" id="3.40.350.10">
    <property type="entry name" value="Creatinase/prolidase N-terminal domain"/>
    <property type="match status" value="1"/>
</dbReference>
<keyword evidence="10" id="KW-0645">Protease</keyword>
<proteinExistence type="inferred from homology"/>
<keyword evidence="7" id="KW-0464">Manganese</keyword>
<dbReference type="SUPFAM" id="SSF55920">
    <property type="entry name" value="Creatinase/aminopeptidase"/>
    <property type="match status" value="1"/>
</dbReference>
<evidence type="ECO:0000256" key="1">
    <source>
        <dbReference type="ARBA" id="ARBA00001424"/>
    </source>
</evidence>
<evidence type="ECO:0000256" key="7">
    <source>
        <dbReference type="ARBA" id="ARBA00023211"/>
    </source>
</evidence>
<evidence type="ECO:0000313" key="12">
    <source>
        <dbReference type="Proteomes" id="UP001055437"/>
    </source>
</evidence>
<dbReference type="EC" id="3.4.11.9" evidence="4"/>
<dbReference type="Proteomes" id="UP001055437">
    <property type="component" value="Chromosome"/>
</dbReference>
<dbReference type="Proteomes" id="UP000280586">
    <property type="component" value="Chromosome"/>
</dbReference>
<dbReference type="GO" id="GO:0070006">
    <property type="term" value="F:metalloaminopeptidase activity"/>
    <property type="evidence" value="ECO:0007669"/>
    <property type="project" value="InterPro"/>
</dbReference>
<keyword evidence="10" id="KW-0031">Aminopeptidase</keyword>
<dbReference type="AlphaFoldDB" id="A0A9N7JML1"/>
<dbReference type="InterPro" id="IPR036005">
    <property type="entry name" value="Creatinase/aminopeptidase-like"/>
</dbReference>
<dbReference type="PANTHER" id="PTHR43226:SF4">
    <property type="entry name" value="XAA-PRO AMINOPEPTIDASE 3"/>
    <property type="match status" value="1"/>
</dbReference>
<evidence type="ECO:0000256" key="5">
    <source>
        <dbReference type="ARBA" id="ARBA00022723"/>
    </source>
</evidence>
<dbReference type="EMBL" id="CP099799">
    <property type="protein sequence ID" value="USS01013.1"/>
    <property type="molecule type" value="Genomic_DNA"/>
</dbReference>
<dbReference type="OrthoDB" id="9806388at2"/>
<reference evidence="10" key="2">
    <citation type="submission" date="2022-06" db="EMBL/GenBank/DDBJ databases">
        <authorList>
            <person name="Holder M.E."/>
            <person name="Ajami N.J."/>
            <person name="Petrosino J.F."/>
        </authorList>
    </citation>
    <scope>NUCLEOTIDE SEQUENCE</scope>
    <source>
        <strain evidence="10">RMA 8861</strain>
    </source>
</reference>
<comment type="catalytic activity">
    <reaction evidence="1">
        <text>Release of any N-terminal amino acid, including proline, that is linked to proline, even from a dipeptide or tripeptide.</text>
        <dbReference type="EC" id="3.4.11.9"/>
    </reaction>
</comment>
<evidence type="ECO:0000259" key="8">
    <source>
        <dbReference type="SMART" id="SM01011"/>
    </source>
</evidence>
<dbReference type="InterPro" id="IPR029149">
    <property type="entry name" value="Creatin/AminoP/Spt16_N"/>
</dbReference>
<organism evidence="9 11">
    <name type="scientific">Clostridium septicum</name>
    <dbReference type="NCBI Taxonomy" id="1504"/>
    <lineage>
        <taxon>Bacteria</taxon>
        <taxon>Bacillati</taxon>
        <taxon>Bacillota</taxon>
        <taxon>Clostridia</taxon>
        <taxon>Eubacteriales</taxon>
        <taxon>Clostridiaceae</taxon>
        <taxon>Clostridium</taxon>
    </lineage>
</organism>
<feature type="domain" description="Aminopeptidase P N-terminal" evidence="8">
    <location>
        <begin position="1"/>
        <end position="135"/>
    </location>
</feature>
<accession>A0A9N7JML1</accession>
<comment type="cofactor">
    <cofactor evidence="2">
        <name>Mn(2+)</name>
        <dbReference type="ChEBI" id="CHEBI:29035"/>
    </cofactor>
</comment>
<comment type="similarity">
    <text evidence="3">Belongs to the peptidase M24B family.</text>
</comment>
<evidence type="ECO:0000256" key="6">
    <source>
        <dbReference type="ARBA" id="ARBA00022801"/>
    </source>
</evidence>
<dbReference type="GO" id="GO:0030145">
    <property type="term" value="F:manganese ion binding"/>
    <property type="evidence" value="ECO:0007669"/>
    <property type="project" value="InterPro"/>
</dbReference>
<dbReference type="GeneID" id="303560663"/>
<dbReference type="InterPro" id="IPR000994">
    <property type="entry name" value="Pept_M24"/>
</dbReference>
<gene>
    <name evidence="9" type="ORF">CP523_08250</name>
    <name evidence="10" type="ORF">NH397_00585</name>
</gene>
<sequence length="422" mass="49013">MNKQFYKVNREKVLKEIKDNSLVILFAGNAPKKTADEKYPFTPNRNFYYLTGIDEEEHILLMSKINGNIKSTLFIKEIDPILEKWQGKSVRKDEAFEISDVDEVEYLGSFKNVLHKIITSREDFNVYLDLEKDSYNSPETLAENISWEIFKKYPQVNIKNIYRIISKFRLVKSEEEIQRIQKAIDITIEGVKNLMKICTPGMKEYELEAYFDLTCKTKGVRDFAFKTIAASGKNAAVLHYVDNNSEIKDGQLILFDLGAQYNYYNGDISRTFPVNGKFTERQKDVYNSVLRVNERVIKSMKPGVSFIELNKQARKWIAEECIKLGLIEKEEEVSKYYYHSIGHSLGMDTHDIEPPNRDVIFEAGMVYTVEPGIYIEDESIGIRIEDDVLITEDACEVLTKDMIKTVEDIEEFMLNNKNTLQF</sequence>
<dbReference type="GO" id="GO:0006508">
    <property type="term" value="P:proteolysis"/>
    <property type="evidence" value="ECO:0007669"/>
    <property type="project" value="TreeGrafter"/>
</dbReference>
<dbReference type="PANTHER" id="PTHR43226">
    <property type="entry name" value="XAA-PRO AMINOPEPTIDASE 3"/>
    <property type="match status" value="1"/>
</dbReference>
<dbReference type="Gene3D" id="3.90.230.10">
    <property type="entry name" value="Creatinase/methionine aminopeptidase superfamily"/>
    <property type="match status" value="1"/>
</dbReference>
<dbReference type="Pfam" id="PF05195">
    <property type="entry name" value="AMP_N"/>
    <property type="match status" value="1"/>
</dbReference>
<dbReference type="SMART" id="SM01011">
    <property type="entry name" value="AMP_N"/>
    <property type="match status" value="1"/>
</dbReference>
<reference evidence="9 11" key="1">
    <citation type="submission" date="2017-09" db="EMBL/GenBank/DDBJ databases">
        <authorList>
            <person name="Thomas P."/>
            <person name="Seyboldt C."/>
        </authorList>
    </citation>
    <scope>NUCLEOTIDE SEQUENCE [LARGE SCALE GENOMIC DNA]</scope>
    <source>
        <strain evidence="9 11">DSM 7534</strain>
    </source>
</reference>
<dbReference type="GO" id="GO:0005829">
    <property type="term" value="C:cytosol"/>
    <property type="evidence" value="ECO:0007669"/>
    <property type="project" value="TreeGrafter"/>
</dbReference>
<dbReference type="InterPro" id="IPR052433">
    <property type="entry name" value="X-Pro_dipept-like"/>
</dbReference>
<evidence type="ECO:0000256" key="3">
    <source>
        <dbReference type="ARBA" id="ARBA00008766"/>
    </source>
</evidence>
<protein>
    <recommendedName>
        <fullName evidence="4">Xaa-Pro aminopeptidase</fullName>
        <ecNumber evidence="4">3.4.11.9</ecNumber>
    </recommendedName>
</protein>
<dbReference type="InterPro" id="IPR007865">
    <property type="entry name" value="Aminopep_P_N"/>
</dbReference>
<dbReference type="EMBL" id="CP023671">
    <property type="protein sequence ID" value="AYE34417.1"/>
    <property type="molecule type" value="Genomic_DNA"/>
</dbReference>
<evidence type="ECO:0000256" key="2">
    <source>
        <dbReference type="ARBA" id="ARBA00001936"/>
    </source>
</evidence>
<keyword evidence="5" id="KW-0479">Metal-binding</keyword>
<dbReference type="KEGG" id="csep:CP523_08250"/>
<keyword evidence="12" id="KW-1185">Reference proteome</keyword>
<evidence type="ECO:0000256" key="4">
    <source>
        <dbReference type="ARBA" id="ARBA00012574"/>
    </source>
</evidence>
<name>A0A9N7JML1_CLOSE</name>
<evidence type="ECO:0000313" key="10">
    <source>
        <dbReference type="EMBL" id="USS01013.1"/>
    </source>
</evidence>
<keyword evidence="6" id="KW-0378">Hydrolase</keyword>
<dbReference type="RefSeq" id="WP_066674721.1">
    <property type="nucleotide sequence ID" value="NZ_CABMIZ010000006.1"/>
</dbReference>
<dbReference type="SUPFAM" id="SSF53092">
    <property type="entry name" value="Creatinase/prolidase N-terminal domain"/>
    <property type="match status" value="1"/>
</dbReference>
<dbReference type="Pfam" id="PF00557">
    <property type="entry name" value="Peptidase_M24"/>
    <property type="match status" value="1"/>
</dbReference>
<evidence type="ECO:0000313" key="11">
    <source>
        <dbReference type="Proteomes" id="UP000280586"/>
    </source>
</evidence>
<dbReference type="CDD" id="cd01087">
    <property type="entry name" value="Prolidase"/>
    <property type="match status" value="1"/>
</dbReference>
<evidence type="ECO:0000313" key="9">
    <source>
        <dbReference type="EMBL" id="AYE34417.1"/>
    </source>
</evidence>